<dbReference type="Gene3D" id="2.60.40.10">
    <property type="entry name" value="Immunoglobulins"/>
    <property type="match status" value="2"/>
</dbReference>
<evidence type="ECO:0000256" key="1">
    <source>
        <dbReference type="ARBA" id="ARBA00022729"/>
    </source>
</evidence>
<dbReference type="InterPro" id="IPR013783">
    <property type="entry name" value="Ig-like_fold"/>
</dbReference>
<evidence type="ECO:0000313" key="6">
    <source>
        <dbReference type="Proteomes" id="UP001153269"/>
    </source>
</evidence>
<comment type="caution">
    <text evidence="5">The sequence shown here is derived from an EMBL/GenBank/DDBJ whole genome shotgun (WGS) entry which is preliminary data.</text>
</comment>
<reference evidence="5" key="1">
    <citation type="submission" date="2020-03" db="EMBL/GenBank/DDBJ databases">
        <authorList>
            <person name="Weist P."/>
        </authorList>
    </citation>
    <scope>NUCLEOTIDE SEQUENCE</scope>
</reference>
<gene>
    <name evidence="5" type="ORF">PLEPLA_LOCUS17069</name>
</gene>
<feature type="transmembrane region" description="Helical" evidence="3">
    <location>
        <begin position="338"/>
        <end position="359"/>
    </location>
</feature>
<keyword evidence="3" id="KW-0812">Transmembrane</keyword>
<keyword evidence="3" id="KW-1133">Transmembrane helix</keyword>
<keyword evidence="2" id="KW-1015">Disulfide bond</keyword>
<dbReference type="GO" id="GO:0006955">
    <property type="term" value="P:immune response"/>
    <property type="evidence" value="ECO:0007669"/>
    <property type="project" value="TreeGrafter"/>
</dbReference>
<evidence type="ECO:0000256" key="2">
    <source>
        <dbReference type="ARBA" id="ARBA00023157"/>
    </source>
</evidence>
<feature type="domain" description="Ig-like" evidence="4">
    <location>
        <begin position="175"/>
        <end position="316"/>
    </location>
</feature>
<organism evidence="5 6">
    <name type="scientific">Pleuronectes platessa</name>
    <name type="common">European plaice</name>
    <dbReference type="NCBI Taxonomy" id="8262"/>
    <lineage>
        <taxon>Eukaryota</taxon>
        <taxon>Metazoa</taxon>
        <taxon>Chordata</taxon>
        <taxon>Craniata</taxon>
        <taxon>Vertebrata</taxon>
        <taxon>Euteleostomi</taxon>
        <taxon>Actinopterygii</taxon>
        <taxon>Neopterygii</taxon>
        <taxon>Teleostei</taxon>
        <taxon>Neoteleostei</taxon>
        <taxon>Acanthomorphata</taxon>
        <taxon>Carangaria</taxon>
        <taxon>Pleuronectiformes</taxon>
        <taxon>Pleuronectoidei</taxon>
        <taxon>Pleuronectidae</taxon>
        <taxon>Pleuronectes</taxon>
    </lineage>
</organism>
<sequence>MPSLHKHRQRVGSVRLSINLLQTEGQVGENTLTLSELTGFKRLKRLHKYTNFNFTPYYTAGLRVLRGKVTRGTATRQGPLKGGGQRVGEGSLEASVSVKPPGPNIYLGESVLLQCTVESLSAFVKSYWWFSYFITAVTREEADRYWCQAECRENRTEVELKARPVSLGVSELPPPSLSLTPDTRQMFSGECFTLQCLTSQTNSSGWKLVHFSPDLKAGTSNLTVHYSTPGDGDIILKTQASPVFTGDDVTLCCQHQSGKHKQTSFFKNGALIDSNSSSGSDRVIKMTLKNVTREDEGFYRCASHDRQLQSPESWLSVRPDRGNFTSEETPASTGSWKWIFASCGVLLLIVIPLTVWLVCHYRYQKFCTWSCWPVSKQEVPAGVLPATKLDVTEVQWDLSWMEMSNLLEKDSYCGT</sequence>
<dbReference type="PANTHER" id="PTHR11481">
    <property type="entry name" value="IMMUNOGLOBULIN FC RECEPTOR"/>
    <property type="match status" value="1"/>
</dbReference>
<dbReference type="Pfam" id="PF13927">
    <property type="entry name" value="Ig_3"/>
    <property type="match status" value="1"/>
</dbReference>
<protein>
    <recommendedName>
        <fullName evidence="4">Ig-like domain-containing protein</fullName>
    </recommendedName>
</protein>
<dbReference type="InterPro" id="IPR050488">
    <property type="entry name" value="Ig_Fc_receptor"/>
</dbReference>
<dbReference type="GO" id="GO:0004888">
    <property type="term" value="F:transmembrane signaling receptor activity"/>
    <property type="evidence" value="ECO:0007669"/>
    <property type="project" value="TreeGrafter"/>
</dbReference>
<dbReference type="GO" id="GO:0007166">
    <property type="term" value="P:cell surface receptor signaling pathway"/>
    <property type="evidence" value="ECO:0007669"/>
    <property type="project" value="TreeGrafter"/>
</dbReference>
<keyword evidence="3" id="KW-0472">Membrane</keyword>
<dbReference type="AlphaFoldDB" id="A0A9N7YM14"/>
<proteinExistence type="predicted"/>
<dbReference type="SMART" id="SM00409">
    <property type="entry name" value="IG"/>
    <property type="match status" value="2"/>
</dbReference>
<dbReference type="EMBL" id="CADEAL010001112">
    <property type="protein sequence ID" value="CAB1429094.1"/>
    <property type="molecule type" value="Genomic_DNA"/>
</dbReference>
<evidence type="ECO:0000256" key="3">
    <source>
        <dbReference type="SAM" id="Phobius"/>
    </source>
</evidence>
<dbReference type="InterPro" id="IPR003599">
    <property type="entry name" value="Ig_sub"/>
</dbReference>
<dbReference type="PANTHER" id="PTHR11481:SF64">
    <property type="entry name" value="FC RECEPTOR-LIKE PROTEIN 4"/>
    <property type="match status" value="1"/>
</dbReference>
<dbReference type="Proteomes" id="UP001153269">
    <property type="component" value="Unassembled WGS sequence"/>
</dbReference>
<evidence type="ECO:0000259" key="4">
    <source>
        <dbReference type="PROSITE" id="PS50835"/>
    </source>
</evidence>
<dbReference type="SUPFAM" id="SSF48726">
    <property type="entry name" value="Immunoglobulin"/>
    <property type="match status" value="2"/>
</dbReference>
<evidence type="ECO:0000313" key="5">
    <source>
        <dbReference type="EMBL" id="CAB1429094.1"/>
    </source>
</evidence>
<dbReference type="PROSITE" id="PS50835">
    <property type="entry name" value="IG_LIKE"/>
    <property type="match status" value="1"/>
</dbReference>
<keyword evidence="1" id="KW-0732">Signal</keyword>
<dbReference type="InterPro" id="IPR007110">
    <property type="entry name" value="Ig-like_dom"/>
</dbReference>
<name>A0A9N7YM14_PLEPL</name>
<keyword evidence="6" id="KW-1185">Reference proteome</keyword>
<dbReference type="InterPro" id="IPR036179">
    <property type="entry name" value="Ig-like_dom_sf"/>
</dbReference>
<dbReference type="GO" id="GO:0009897">
    <property type="term" value="C:external side of plasma membrane"/>
    <property type="evidence" value="ECO:0007669"/>
    <property type="project" value="TreeGrafter"/>
</dbReference>
<accession>A0A9N7YM14</accession>